<organism evidence="1">
    <name type="scientific">Lepeophtheirus salmonis</name>
    <name type="common">Salmon louse</name>
    <name type="synonym">Caligus salmonis</name>
    <dbReference type="NCBI Taxonomy" id="72036"/>
    <lineage>
        <taxon>Eukaryota</taxon>
        <taxon>Metazoa</taxon>
        <taxon>Ecdysozoa</taxon>
        <taxon>Arthropoda</taxon>
        <taxon>Crustacea</taxon>
        <taxon>Multicrustacea</taxon>
        <taxon>Hexanauplia</taxon>
        <taxon>Copepoda</taxon>
        <taxon>Siphonostomatoida</taxon>
        <taxon>Caligidae</taxon>
        <taxon>Lepeophtheirus</taxon>
    </lineage>
</organism>
<protein>
    <submittedName>
        <fullName evidence="1">Uncharacterized protein</fullName>
    </submittedName>
</protein>
<reference evidence="1" key="1">
    <citation type="submission" date="2014-05" db="EMBL/GenBank/DDBJ databases">
        <authorList>
            <person name="Chronopoulou M."/>
        </authorList>
    </citation>
    <scope>NUCLEOTIDE SEQUENCE</scope>
    <source>
        <tissue evidence="1">Whole organism</tissue>
    </source>
</reference>
<name>A0A0K2V035_LEPSM</name>
<sequence>MKFTHYSNKSMDQKIIDYFHSENVLHLYYHALRKKIDNSGY</sequence>
<dbReference type="EMBL" id="HACA01026141">
    <property type="protein sequence ID" value="CDW43502.1"/>
    <property type="molecule type" value="Transcribed_RNA"/>
</dbReference>
<dbReference type="AlphaFoldDB" id="A0A0K2V035"/>
<proteinExistence type="predicted"/>
<evidence type="ECO:0000313" key="1">
    <source>
        <dbReference type="EMBL" id="CDW43502.1"/>
    </source>
</evidence>
<accession>A0A0K2V035</accession>